<dbReference type="Proteomes" id="UP000646548">
    <property type="component" value="Unassembled WGS sequence"/>
</dbReference>
<keyword evidence="1" id="KW-0732">Signal</keyword>
<protein>
    <submittedName>
        <fullName evidence="2">Uncharacterized protein</fullName>
    </submittedName>
</protein>
<evidence type="ECO:0000313" key="2">
    <source>
        <dbReference type="EMBL" id="KAF6726421.1"/>
    </source>
</evidence>
<reference evidence="2" key="1">
    <citation type="journal article" name="BMC Genomics">
        <title>Long-read sequencing and de novo genome assembly of marine medaka (Oryzias melastigma).</title>
        <authorList>
            <person name="Liang P."/>
            <person name="Saqib H.S.A."/>
            <person name="Ni X."/>
            <person name="Shen Y."/>
        </authorList>
    </citation>
    <scope>NUCLEOTIDE SEQUENCE</scope>
    <source>
        <strain evidence="2">Bigg-433</strain>
    </source>
</reference>
<feature type="signal peptide" evidence="1">
    <location>
        <begin position="1"/>
        <end position="37"/>
    </location>
</feature>
<name>A0A834F9X8_ORYME</name>
<feature type="chain" id="PRO_5032589822" evidence="1">
    <location>
        <begin position="38"/>
        <end position="154"/>
    </location>
</feature>
<dbReference type="AlphaFoldDB" id="A0A834F9X8"/>
<dbReference type="EMBL" id="WKFB01000334">
    <property type="protein sequence ID" value="KAF6726421.1"/>
    <property type="molecule type" value="Genomic_DNA"/>
</dbReference>
<gene>
    <name evidence="2" type="ORF">FQA47_015668</name>
</gene>
<organism evidence="2 3">
    <name type="scientific">Oryzias melastigma</name>
    <name type="common">Marine medaka</name>
    <dbReference type="NCBI Taxonomy" id="30732"/>
    <lineage>
        <taxon>Eukaryota</taxon>
        <taxon>Metazoa</taxon>
        <taxon>Chordata</taxon>
        <taxon>Craniata</taxon>
        <taxon>Vertebrata</taxon>
        <taxon>Euteleostomi</taxon>
        <taxon>Actinopterygii</taxon>
        <taxon>Neopterygii</taxon>
        <taxon>Teleostei</taxon>
        <taxon>Neoteleostei</taxon>
        <taxon>Acanthomorphata</taxon>
        <taxon>Ovalentaria</taxon>
        <taxon>Atherinomorphae</taxon>
        <taxon>Beloniformes</taxon>
        <taxon>Adrianichthyidae</taxon>
        <taxon>Oryziinae</taxon>
        <taxon>Oryzias</taxon>
    </lineage>
</organism>
<evidence type="ECO:0000256" key="1">
    <source>
        <dbReference type="SAM" id="SignalP"/>
    </source>
</evidence>
<evidence type="ECO:0000313" key="3">
    <source>
        <dbReference type="Proteomes" id="UP000646548"/>
    </source>
</evidence>
<accession>A0A834F9X8</accession>
<proteinExistence type="predicted"/>
<comment type="caution">
    <text evidence="2">The sequence shown here is derived from an EMBL/GenBank/DDBJ whole genome shotgun (WGS) entry which is preliminary data.</text>
</comment>
<sequence>MQWRIHCNTHQHNKNTHTVWWKNGLIAAMLRIDLVQAGSSCGSEKNRASHQWWPLVFLSRVQEWTGPENPAWSPPCTETDVEYPNDLESIPVLHGLHILLVHRWFSDFYFWTLTPRDNNTNKTVERLIPPDATPSLLHFNVFFMCLFTRLDKPK</sequence>